<evidence type="ECO:0000313" key="2">
    <source>
        <dbReference type="Proteomes" id="UP000671960"/>
    </source>
</evidence>
<proteinExistence type="predicted"/>
<dbReference type="Proteomes" id="UP000671960">
    <property type="component" value="Chromosome"/>
</dbReference>
<evidence type="ECO:0008006" key="3">
    <source>
        <dbReference type="Google" id="ProtNLM"/>
    </source>
</evidence>
<gene>
    <name evidence="1" type="ORF">HC231_04215</name>
</gene>
<dbReference type="RefSeq" id="WP_208229865.1">
    <property type="nucleotide sequence ID" value="NZ_CP050854.1"/>
</dbReference>
<name>A0ABX7UNL8_9GAMM</name>
<organism evidence="1 2">
    <name type="scientific">Brenneria izadpanahii</name>
    <dbReference type="NCBI Taxonomy" id="2722756"/>
    <lineage>
        <taxon>Bacteria</taxon>
        <taxon>Pseudomonadati</taxon>
        <taxon>Pseudomonadota</taxon>
        <taxon>Gammaproteobacteria</taxon>
        <taxon>Enterobacterales</taxon>
        <taxon>Pectobacteriaceae</taxon>
        <taxon>Brenneria</taxon>
    </lineage>
</organism>
<evidence type="ECO:0000313" key="1">
    <source>
        <dbReference type="EMBL" id="QTF07223.1"/>
    </source>
</evidence>
<keyword evidence="2" id="KW-1185">Reference proteome</keyword>
<accession>A0ABX7UNL8</accession>
<protein>
    <recommendedName>
        <fullName evidence="3">Transposase</fullName>
    </recommendedName>
</protein>
<dbReference type="EMBL" id="CP050854">
    <property type="protein sequence ID" value="QTF07223.1"/>
    <property type="molecule type" value="Genomic_DNA"/>
</dbReference>
<sequence>MAGKTLCFWPSFEIHKKAIGAYIEKYYYNSFES</sequence>
<reference evidence="1 2" key="1">
    <citation type="submission" date="2020-03" db="EMBL/GenBank/DDBJ databases">
        <authorList>
            <person name="Bakhshi Ganjeh M."/>
        </authorList>
    </citation>
    <scope>NUCLEOTIDE SEQUENCE [LARGE SCALE GENOMIC DNA]</scope>
    <source>
        <strain evidence="2">Iran 50</strain>
    </source>
</reference>